<name>A0A9J5YGT5_SOLCO</name>
<feature type="non-terminal residue" evidence="1">
    <location>
        <position position="1"/>
    </location>
</feature>
<accession>A0A9J5YGT5</accession>
<dbReference type="EMBL" id="JACXVP010000006">
    <property type="protein sequence ID" value="KAG5599285.1"/>
    <property type="molecule type" value="Genomic_DNA"/>
</dbReference>
<dbReference type="Proteomes" id="UP000824120">
    <property type="component" value="Chromosome 6"/>
</dbReference>
<sequence>MHTTRLNLLMQRSIVYSKIKIGTHHHQRFSCSQYLLLVQVQAQQKYLYALAQRMIPYSHTYMSQFKIRNQIQCSHLKRGAQCILLKDQKGLSRACNGAEYKGM</sequence>
<evidence type="ECO:0000313" key="2">
    <source>
        <dbReference type="Proteomes" id="UP000824120"/>
    </source>
</evidence>
<proteinExistence type="predicted"/>
<dbReference type="AlphaFoldDB" id="A0A9J5YGT5"/>
<organism evidence="1 2">
    <name type="scientific">Solanum commersonii</name>
    <name type="common">Commerson's wild potato</name>
    <name type="synonym">Commerson's nightshade</name>
    <dbReference type="NCBI Taxonomy" id="4109"/>
    <lineage>
        <taxon>Eukaryota</taxon>
        <taxon>Viridiplantae</taxon>
        <taxon>Streptophyta</taxon>
        <taxon>Embryophyta</taxon>
        <taxon>Tracheophyta</taxon>
        <taxon>Spermatophyta</taxon>
        <taxon>Magnoliopsida</taxon>
        <taxon>eudicotyledons</taxon>
        <taxon>Gunneridae</taxon>
        <taxon>Pentapetalae</taxon>
        <taxon>asterids</taxon>
        <taxon>lamiids</taxon>
        <taxon>Solanales</taxon>
        <taxon>Solanaceae</taxon>
        <taxon>Solanoideae</taxon>
        <taxon>Solaneae</taxon>
        <taxon>Solanum</taxon>
    </lineage>
</organism>
<reference evidence="1 2" key="1">
    <citation type="submission" date="2020-09" db="EMBL/GenBank/DDBJ databases">
        <title>De no assembly of potato wild relative species, Solanum commersonii.</title>
        <authorList>
            <person name="Cho K."/>
        </authorList>
    </citation>
    <scope>NUCLEOTIDE SEQUENCE [LARGE SCALE GENOMIC DNA]</scope>
    <source>
        <strain evidence="1">LZ3.2</strain>
        <tissue evidence="1">Leaf</tissue>
    </source>
</reference>
<comment type="caution">
    <text evidence="1">The sequence shown here is derived from an EMBL/GenBank/DDBJ whole genome shotgun (WGS) entry which is preliminary data.</text>
</comment>
<evidence type="ECO:0000313" key="1">
    <source>
        <dbReference type="EMBL" id="KAG5599285.1"/>
    </source>
</evidence>
<gene>
    <name evidence="1" type="ORF">H5410_030655</name>
</gene>
<protein>
    <submittedName>
        <fullName evidence="1">Uncharacterized protein</fullName>
    </submittedName>
</protein>
<keyword evidence="2" id="KW-1185">Reference proteome</keyword>